<accession>W0RJG2</accession>
<evidence type="ECO:0000256" key="2">
    <source>
        <dbReference type="ARBA" id="ARBA00022670"/>
    </source>
</evidence>
<dbReference type="GO" id="GO:0046872">
    <property type="term" value="F:metal ion binding"/>
    <property type="evidence" value="ECO:0007669"/>
    <property type="project" value="UniProtKB-KW"/>
</dbReference>
<dbReference type="EMBL" id="CP007128">
    <property type="protein sequence ID" value="AHG89558.1"/>
    <property type="molecule type" value="Genomic_DNA"/>
</dbReference>
<dbReference type="RefSeq" id="WP_104022467.1">
    <property type="nucleotide sequence ID" value="NZ_CP007128.1"/>
</dbReference>
<dbReference type="eggNOG" id="COG3291">
    <property type="taxonomic scope" value="Bacteria"/>
</dbReference>
<dbReference type="Gene3D" id="2.60.40.1080">
    <property type="match status" value="1"/>
</dbReference>
<dbReference type="InterPro" id="IPR001577">
    <property type="entry name" value="Peptidase_M8"/>
</dbReference>
<dbReference type="Proteomes" id="UP000019151">
    <property type="component" value="Chromosome"/>
</dbReference>
<proteinExistence type="predicted"/>
<dbReference type="Pfam" id="PF13517">
    <property type="entry name" value="FG-GAP_3"/>
    <property type="match status" value="1"/>
</dbReference>
<name>W0RJG2_9BACT</name>
<dbReference type="AlphaFoldDB" id="W0RJG2"/>
<dbReference type="KEGG" id="gba:J421_2021"/>
<evidence type="ECO:0000256" key="5">
    <source>
        <dbReference type="ARBA" id="ARBA00022801"/>
    </source>
</evidence>
<dbReference type="PATRIC" id="fig|861299.3.peg.2058"/>
<feature type="signal peptide" evidence="9">
    <location>
        <begin position="1"/>
        <end position="19"/>
    </location>
</feature>
<dbReference type="GO" id="GO:0016020">
    <property type="term" value="C:membrane"/>
    <property type="evidence" value="ECO:0007669"/>
    <property type="project" value="InterPro"/>
</dbReference>
<dbReference type="PANTHER" id="PTHR46580:SF2">
    <property type="entry name" value="MAM DOMAIN-CONTAINING PROTEIN"/>
    <property type="match status" value="1"/>
</dbReference>
<keyword evidence="3" id="KW-0479">Metal-binding</keyword>
<evidence type="ECO:0000256" key="7">
    <source>
        <dbReference type="ARBA" id="ARBA00023049"/>
    </source>
</evidence>
<feature type="region of interest" description="Disordered" evidence="8">
    <location>
        <begin position="643"/>
        <end position="664"/>
    </location>
</feature>
<keyword evidence="5" id="KW-0378">Hydrolase</keyword>
<dbReference type="Gene3D" id="3.90.132.10">
    <property type="entry name" value="Leishmanolysin , domain 2"/>
    <property type="match status" value="1"/>
</dbReference>
<evidence type="ECO:0000313" key="10">
    <source>
        <dbReference type="EMBL" id="AHG89558.1"/>
    </source>
</evidence>
<keyword evidence="11" id="KW-1185">Reference proteome</keyword>
<dbReference type="SUPFAM" id="SSF55486">
    <property type="entry name" value="Metalloproteases ('zincins'), catalytic domain"/>
    <property type="match status" value="1"/>
</dbReference>
<dbReference type="GO" id="GO:0007155">
    <property type="term" value="P:cell adhesion"/>
    <property type="evidence" value="ECO:0007669"/>
    <property type="project" value="InterPro"/>
</dbReference>
<dbReference type="SUPFAM" id="SSF49373">
    <property type="entry name" value="Invasin/intimin cell-adhesion fragments"/>
    <property type="match status" value="1"/>
</dbReference>
<dbReference type="HOGENOM" id="CLU_413202_0_0_0"/>
<dbReference type="InterPro" id="IPR028994">
    <property type="entry name" value="Integrin_alpha_N"/>
</dbReference>
<dbReference type="OrthoDB" id="5487371at2"/>
<dbReference type="Gene3D" id="2.130.10.130">
    <property type="entry name" value="Integrin alpha, N-terminal"/>
    <property type="match status" value="1"/>
</dbReference>
<evidence type="ECO:0000256" key="1">
    <source>
        <dbReference type="ARBA" id="ARBA00001947"/>
    </source>
</evidence>
<keyword evidence="7" id="KW-0482">Metalloprotease</keyword>
<dbReference type="PANTHER" id="PTHR46580">
    <property type="entry name" value="SENSOR KINASE-RELATED"/>
    <property type="match status" value="1"/>
</dbReference>
<evidence type="ECO:0000256" key="9">
    <source>
        <dbReference type="SAM" id="SignalP"/>
    </source>
</evidence>
<protein>
    <recommendedName>
        <fullName evidence="12">BIG2 domain-containing protein</fullName>
    </recommendedName>
</protein>
<keyword evidence="2" id="KW-0645">Protease</keyword>
<dbReference type="InterPro" id="IPR013517">
    <property type="entry name" value="FG-GAP"/>
</dbReference>
<keyword evidence="4 9" id="KW-0732">Signal</keyword>
<dbReference type="eggNOG" id="COG1404">
    <property type="taxonomic scope" value="Bacteria"/>
</dbReference>
<dbReference type="STRING" id="861299.J421_2021"/>
<comment type="cofactor">
    <cofactor evidence="1">
        <name>Zn(2+)</name>
        <dbReference type="ChEBI" id="CHEBI:29105"/>
    </cofactor>
</comment>
<dbReference type="SUPFAM" id="SSF69318">
    <property type="entry name" value="Integrin alpha N-terminal domain"/>
    <property type="match status" value="2"/>
</dbReference>
<dbReference type="PROSITE" id="PS51257">
    <property type="entry name" value="PROKAR_LIPOPROTEIN"/>
    <property type="match status" value="1"/>
</dbReference>
<dbReference type="GO" id="GO:0004222">
    <property type="term" value="F:metalloendopeptidase activity"/>
    <property type="evidence" value="ECO:0007669"/>
    <property type="project" value="InterPro"/>
</dbReference>
<organism evidence="10 11">
    <name type="scientific">Gemmatirosa kalamazoonensis</name>
    <dbReference type="NCBI Taxonomy" id="861299"/>
    <lineage>
        <taxon>Bacteria</taxon>
        <taxon>Pseudomonadati</taxon>
        <taxon>Gemmatimonadota</taxon>
        <taxon>Gemmatimonadia</taxon>
        <taxon>Gemmatimonadales</taxon>
        <taxon>Gemmatimonadaceae</taxon>
        <taxon>Gemmatirosa</taxon>
    </lineage>
</organism>
<evidence type="ECO:0008006" key="12">
    <source>
        <dbReference type="Google" id="ProtNLM"/>
    </source>
</evidence>
<sequence>MLSARAASAVPALALVSLAACVDAPTTPAEAAAADRMRATPDGPHFATGVTGRDLQLVFEQPSTGDHAYWRVRNGAIASTGSYGVVPTSWSIVGVADGSNDGIDDIYWQHTPSNGLVAWRMDATDASSATLTLPSSAPSPWKVFATADFDHDGSADLVWRNTTTGDLVLWLMNGTAFGSSLYLANVPTAWQVATAGDLDGDGNADIVWQNTSTGARVAWRMTGTTHTSTVDLGVVPPGWTIAALGDYDDDGHADIFWQDPTAGTIVVWRMNGATYLGTVAPGSPPAPWLLKAVRRSGTGAATNVAFPTSITAAPGAVGRLTVGAFDGSGVVQAASSVTYQSTNAGVVTVDASGRVTMVAPGTASVLASVAGGAPTSVSVTVSAAPASAFQIDVQPVGTVPPALLAVAQQAVQRWQRVITAALPTRQLDLNVGDCDTGTPAVHQSTNGIVVFIATRAMDGLNNTLASAGPCMLRDLGSGGLPLAGTMTVDDADVAQITAAGGFGVDVLAHELGHVLGIGTLWTAGYTPAGNLLRSVNGDARFTGANASSATARVGLTPNAADGAQVETDGGHWRETVFRGELMTGWVGATPNPLSVVSVQSLRDLGYQVTETGADIVSPASVVGGASLAIREPRTRIGERVLRPRFVSGPNGRRPLGASGTRERQ</sequence>
<feature type="chain" id="PRO_5004795619" description="BIG2 domain-containing protein" evidence="9">
    <location>
        <begin position="20"/>
        <end position="664"/>
    </location>
</feature>
<dbReference type="Pfam" id="PF01457">
    <property type="entry name" value="Peptidase_M8"/>
    <property type="match status" value="1"/>
</dbReference>
<gene>
    <name evidence="10" type="ORF">J421_2021</name>
</gene>
<keyword evidence="6" id="KW-0862">Zinc</keyword>
<dbReference type="GO" id="GO:0006508">
    <property type="term" value="P:proteolysis"/>
    <property type="evidence" value="ECO:0007669"/>
    <property type="project" value="UniProtKB-KW"/>
</dbReference>
<evidence type="ECO:0000256" key="8">
    <source>
        <dbReference type="SAM" id="MobiDB-lite"/>
    </source>
</evidence>
<evidence type="ECO:0000256" key="4">
    <source>
        <dbReference type="ARBA" id="ARBA00022729"/>
    </source>
</evidence>
<evidence type="ECO:0000256" key="6">
    <source>
        <dbReference type="ARBA" id="ARBA00022833"/>
    </source>
</evidence>
<dbReference type="InterPro" id="IPR008964">
    <property type="entry name" value="Invasin/intimin_cell_adhesion"/>
</dbReference>
<evidence type="ECO:0000256" key="3">
    <source>
        <dbReference type="ARBA" id="ARBA00022723"/>
    </source>
</evidence>
<reference evidence="10 11" key="1">
    <citation type="journal article" date="2014" name="Genome Announc.">
        <title>Genome Sequence and Methylome of Soil Bacterium Gemmatirosa kalamazoonensis KBS708T, a Member of the Rarely Cultivated Gemmatimonadetes Phylum.</title>
        <authorList>
            <person name="Debruyn J.M."/>
            <person name="Radosevich M."/>
            <person name="Wommack K.E."/>
            <person name="Polson S.W."/>
            <person name="Hauser L.J."/>
            <person name="Fawaz M.N."/>
            <person name="Korlach J."/>
            <person name="Tsai Y.C."/>
        </authorList>
    </citation>
    <scope>NUCLEOTIDE SEQUENCE [LARGE SCALE GENOMIC DNA]</scope>
    <source>
        <strain evidence="10 11">KBS708</strain>
    </source>
</reference>
<evidence type="ECO:0000313" key="11">
    <source>
        <dbReference type="Proteomes" id="UP000019151"/>
    </source>
</evidence>
<dbReference type="InParanoid" id="W0RJG2"/>